<dbReference type="GO" id="GO:0031083">
    <property type="term" value="C:BLOC-1 complex"/>
    <property type="evidence" value="ECO:0007669"/>
    <property type="project" value="TreeGrafter"/>
</dbReference>
<protein>
    <recommendedName>
        <fullName evidence="4">Biogenesis of lysosome-related organelles complex 1 subunit 6</fullName>
    </recommendedName>
</protein>
<proteinExistence type="predicted"/>
<dbReference type="PANTHER" id="PTHR31328:SF2">
    <property type="entry name" value="BIOGENESIS OF LYSOSOME-RELATED ORGANELLES COMPLEX 1 SUBUNIT 6"/>
    <property type="match status" value="1"/>
</dbReference>
<evidence type="ECO:0000313" key="2">
    <source>
        <dbReference type="EMBL" id="KAK7084313.1"/>
    </source>
</evidence>
<dbReference type="EMBL" id="JAXCGZ010002151">
    <property type="protein sequence ID" value="KAK7084313.1"/>
    <property type="molecule type" value="Genomic_DNA"/>
</dbReference>
<comment type="caution">
    <text evidence="2">The sequence shown here is derived from an EMBL/GenBank/DDBJ whole genome shotgun (WGS) entry which is preliminary data.</text>
</comment>
<evidence type="ECO:0008006" key="4">
    <source>
        <dbReference type="Google" id="ProtNLM"/>
    </source>
</evidence>
<dbReference type="PANTHER" id="PTHR31328">
    <property type="entry name" value="BIOGENESIS OF LYSOSOME-RELATED ORGANELLES COMPLEX 1 SUBUNIT 6"/>
    <property type="match status" value="1"/>
</dbReference>
<evidence type="ECO:0000313" key="3">
    <source>
        <dbReference type="Proteomes" id="UP001381693"/>
    </source>
</evidence>
<gene>
    <name evidence="2" type="ORF">SK128_002088</name>
</gene>
<keyword evidence="3" id="KW-1185">Reference proteome</keyword>
<organism evidence="2 3">
    <name type="scientific">Halocaridina rubra</name>
    <name type="common">Hawaiian red shrimp</name>
    <dbReference type="NCBI Taxonomy" id="373956"/>
    <lineage>
        <taxon>Eukaryota</taxon>
        <taxon>Metazoa</taxon>
        <taxon>Ecdysozoa</taxon>
        <taxon>Arthropoda</taxon>
        <taxon>Crustacea</taxon>
        <taxon>Multicrustacea</taxon>
        <taxon>Malacostraca</taxon>
        <taxon>Eumalacostraca</taxon>
        <taxon>Eucarida</taxon>
        <taxon>Decapoda</taxon>
        <taxon>Pleocyemata</taxon>
        <taxon>Caridea</taxon>
        <taxon>Atyoidea</taxon>
        <taxon>Atyidae</taxon>
        <taxon>Halocaridina</taxon>
    </lineage>
</organism>
<accession>A0AAN8XRI2</accession>
<name>A0AAN8XRI2_HALRR</name>
<feature type="compositionally biased region" description="Basic and acidic residues" evidence="1">
    <location>
        <begin position="59"/>
        <end position="70"/>
    </location>
</feature>
<feature type="region of interest" description="Disordered" evidence="1">
    <location>
        <begin position="48"/>
        <end position="83"/>
    </location>
</feature>
<evidence type="ECO:0000256" key="1">
    <source>
        <dbReference type="SAM" id="MobiDB-lite"/>
    </source>
</evidence>
<sequence>MEGNFNLTALFNDVSMYSQKLKTLKAEMNNITDRTTRLKRRAIRLQQQQQQKALSMEQQRAEQAEREKHLIAKPVWVSQNDTT</sequence>
<reference evidence="2 3" key="1">
    <citation type="submission" date="2023-11" db="EMBL/GenBank/DDBJ databases">
        <title>Halocaridina rubra genome assembly.</title>
        <authorList>
            <person name="Smith C."/>
        </authorList>
    </citation>
    <scope>NUCLEOTIDE SEQUENCE [LARGE SCALE GENOMIC DNA]</scope>
    <source>
        <strain evidence="2">EP-1</strain>
        <tissue evidence="2">Whole</tissue>
    </source>
</reference>
<dbReference type="Proteomes" id="UP001381693">
    <property type="component" value="Unassembled WGS sequence"/>
</dbReference>
<dbReference type="GO" id="GO:0030133">
    <property type="term" value="C:transport vesicle"/>
    <property type="evidence" value="ECO:0007669"/>
    <property type="project" value="TreeGrafter"/>
</dbReference>
<dbReference type="AlphaFoldDB" id="A0AAN8XRI2"/>